<evidence type="ECO:0000259" key="3">
    <source>
        <dbReference type="Pfam" id="PF00698"/>
    </source>
</evidence>
<dbReference type="GO" id="GO:0016746">
    <property type="term" value="F:acyltransferase activity"/>
    <property type="evidence" value="ECO:0007669"/>
    <property type="project" value="UniProtKB-KW"/>
</dbReference>
<comment type="caution">
    <text evidence="5">The sequence shown here is derived from an EMBL/GenBank/DDBJ whole genome shotgun (WGS) entry which is preliminary data.</text>
</comment>
<evidence type="ECO:0000313" key="5">
    <source>
        <dbReference type="EMBL" id="MDT0447422.1"/>
    </source>
</evidence>
<dbReference type="InterPro" id="IPR014043">
    <property type="entry name" value="Acyl_transferase_dom"/>
</dbReference>
<dbReference type="Gene3D" id="3.30.70.3290">
    <property type="match status" value="1"/>
</dbReference>
<gene>
    <name evidence="5" type="ORF">RM779_33245</name>
</gene>
<dbReference type="InterPro" id="IPR016035">
    <property type="entry name" value="Acyl_Trfase/lysoPLipase"/>
</dbReference>
<dbReference type="Gene3D" id="3.40.366.10">
    <property type="entry name" value="Malonyl-Coenzyme A Acyl Carrier Protein, domain 2"/>
    <property type="match status" value="1"/>
</dbReference>
<name>A0ABU2SEM3_9ACTN</name>
<dbReference type="Gene3D" id="6.10.140.1830">
    <property type="match status" value="1"/>
</dbReference>
<dbReference type="PANTHER" id="PTHR43775">
    <property type="entry name" value="FATTY ACID SYNTHASE"/>
    <property type="match status" value="1"/>
</dbReference>
<dbReference type="InterPro" id="IPR001227">
    <property type="entry name" value="Ac_transferase_dom_sf"/>
</dbReference>
<proteinExistence type="predicted"/>
<keyword evidence="6" id="KW-1185">Reference proteome</keyword>
<keyword evidence="2" id="KW-0597">Phosphoprotein</keyword>
<feature type="domain" description="Polyketide synthase dimerisation element" evidence="4">
    <location>
        <begin position="153"/>
        <end position="195"/>
    </location>
</feature>
<dbReference type="EMBL" id="JAVREV010000060">
    <property type="protein sequence ID" value="MDT0447422.1"/>
    <property type="molecule type" value="Genomic_DNA"/>
</dbReference>
<evidence type="ECO:0000256" key="1">
    <source>
        <dbReference type="ARBA" id="ARBA00022450"/>
    </source>
</evidence>
<dbReference type="InterPro" id="IPR050091">
    <property type="entry name" value="PKS_NRPS_Biosynth_Enz"/>
</dbReference>
<protein>
    <submittedName>
        <fullName evidence="5">Acyltransferase domain-containing protein</fullName>
    </submittedName>
</protein>
<dbReference type="InterPro" id="IPR041618">
    <property type="entry name" value="PKS_DE"/>
</dbReference>
<keyword evidence="5" id="KW-0012">Acyltransferase</keyword>
<keyword evidence="5" id="KW-0808">Transferase</keyword>
<reference evidence="6" key="1">
    <citation type="submission" date="2023-07" db="EMBL/GenBank/DDBJ databases">
        <title>30 novel species of actinomycetes from the DSMZ collection.</title>
        <authorList>
            <person name="Nouioui I."/>
        </authorList>
    </citation>
    <scope>NUCLEOTIDE SEQUENCE [LARGE SCALE GENOMIC DNA]</scope>
    <source>
        <strain evidence="6">DSM 41886</strain>
    </source>
</reference>
<dbReference type="Proteomes" id="UP001183615">
    <property type="component" value="Unassembled WGS sequence"/>
</dbReference>
<dbReference type="PANTHER" id="PTHR43775:SF37">
    <property type="entry name" value="SI:DKEY-61P9.11"/>
    <property type="match status" value="1"/>
</dbReference>
<evidence type="ECO:0000259" key="4">
    <source>
        <dbReference type="Pfam" id="PF18369"/>
    </source>
</evidence>
<evidence type="ECO:0000313" key="6">
    <source>
        <dbReference type="Proteomes" id="UP001183615"/>
    </source>
</evidence>
<organism evidence="5 6">
    <name type="scientific">Streptomyces johnsoniae</name>
    <dbReference type="NCBI Taxonomy" id="3075532"/>
    <lineage>
        <taxon>Bacteria</taxon>
        <taxon>Bacillati</taxon>
        <taxon>Actinomycetota</taxon>
        <taxon>Actinomycetes</taxon>
        <taxon>Kitasatosporales</taxon>
        <taxon>Streptomycetaceae</taxon>
        <taxon>Streptomyces</taxon>
    </lineage>
</organism>
<evidence type="ECO:0000256" key="2">
    <source>
        <dbReference type="ARBA" id="ARBA00022553"/>
    </source>
</evidence>
<feature type="non-terminal residue" evidence="5">
    <location>
        <position position="203"/>
    </location>
</feature>
<accession>A0ABU2SEM3</accession>
<keyword evidence="1" id="KW-0596">Phosphopantetheine</keyword>
<dbReference type="Pfam" id="PF18369">
    <property type="entry name" value="PKS_DE"/>
    <property type="match status" value="1"/>
</dbReference>
<sequence>EALAGVEPRSSRVPFYSTVVGGVWDTAGLDADYWVRNLRETVRFGPVVEGLLGEGFGAFVEVSAHPVLTVGVEESGAGLVVGSLRRGEGGAARYLASLAEGYAGGLPVDWSVLFPAGVGVVDLPAYAFQRRRYWLVSQRDGAVGAGGVVDEVEARFWAAVENEDPGALADTLQIDDERLREVLPALSTWRRRHREQSHADSYR</sequence>
<dbReference type="Pfam" id="PF00698">
    <property type="entry name" value="Acyl_transf_1"/>
    <property type="match status" value="1"/>
</dbReference>
<feature type="non-terminal residue" evidence="5">
    <location>
        <position position="1"/>
    </location>
</feature>
<dbReference type="SUPFAM" id="SSF52151">
    <property type="entry name" value="FabD/lysophospholipase-like"/>
    <property type="match status" value="1"/>
</dbReference>
<feature type="domain" description="Malonyl-CoA:ACP transacylase (MAT)" evidence="3">
    <location>
        <begin position="2"/>
        <end position="95"/>
    </location>
</feature>